<dbReference type="InterPro" id="IPR036249">
    <property type="entry name" value="Thioredoxin-like_sf"/>
</dbReference>
<dbReference type="Gene3D" id="3.40.30.10">
    <property type="entry name" value="Glutaredoxin"/>
    <property type="match status" value="2"/>
</dbReference>
<dbReference type="PROSITE" id="PS50404">
    <property type="entry name" value="GST_NTER"/>
    <property type="match status" value="2"/>
</dbReference>
<dbReference type="SFLD" id="SFLDG01181">
    <property type="entry name" value="SUF2"/>
    <property type="match status" value="1"/>
</dbReference>
<feature type="compositionally biased region" description="Basic residues" evidence="1">
    <location>
        <begin position="78"/>
        <end position="87"/>
    </location>
</feature>
<dbReference type="EMBL" id="JALJOV010000476">
    <property type="protein sequence ID" value="KAK9863402.1"/>
    <property type="molecule type" value="Genomic_DNA"/>
</dbReference>
<dbReference type="PANTHER" id="PTHR45288:SF1">
    <property type="entry name" value="THIOREDOXIN FAMILY PROTEIN"/>
    <property type="match status" value="1"/>
</dbReference>
<dbReference type="InterPro" id="IPR004045">
    <property type="entry name" value="Glutathione_S-Trfase_N"/>
</dbReference>
<feature type="region of interest" description="Disordered" evidence="1">
    <location>
        <begin position="64"/>
        <end position="87"/>
    </location>
</feature>
<dbReference type="InterPro" id="IPR040079">
    <property type="entry name" value="Glutathione_S-Trfase"/>
</dbReference>
<dbReference type="SFLD" id="SFLDS00019">
    <property type="entry name" value="Glutathione_Transferase_(cytos"/>
    <property type="match status" value="1"/>
</dbReference>
<dbReference type="Proteomes" id="UP001485043">
    <property type="component" value="Unassembled WGS sequence"/>
</dbReference>
<accession>A0AAW1T419</accession>
<feature type="compositionally biased region" description="Polar residues" evidence="1">
    <location>
        <begin position="64"/>
        <end position="74"/>
    </location>
</feature>
<dbReference type="PROSITE" id="PS51354">
    <property type="entry name" value="GLUTAREDOXIN_2"/>
    <property type="match status" value="1"/>
</dbReference>
<reference evidence="3 4" key="1">
    <citation type="journal article" date="2024" name="Nat. Commun.">
        <title>Phylogenomics reveals the evolutionary origins of lichenization in chlorophyte algae.</title>
        <authorList>
            <person name="Puginier C."/>
            <person name="Libourel C."/>
            <person name="Otte J."/>
            <person name="Skaloud P."/>
            <person name="Haon M."/>
            <person name="Grisel S."/>
            <person name="Petersen M."/>
            <person name="Berrin J.G."/>
            <person name="Delaux P.M."/>
            <person name="Dal Grande F."/>
            <person name="Keller J."/>
        </authorList>
    </citation>
    <scope>NUCLEOTIDE SEQUENCE [LARGE SCALE GENOMIC DNA]</scope>
    <source>
        <strain evidence="3 4">SAG 2523</strain>
    </source>
</reference>
<proteinExistence type="predicted"/>
<evidence type="ECO:0000313" key="4">
    <source>
        <dbReference type="Proteomes" id="UP001485043"/>
    </source>
</evidence>
<organism evidence="3 4">
    <name type="scientific">Apatococcus fuscideae</name>
    <dbReference type="NCBI Taxonomy" id="2026836"/>
    <lineage>
        <taxon>Eukaryota</taxon>
        <taxon>Viridiplantae</taxon>
        <taxon>Chlorophyta</taxon>
        <taxon>core chlorophytes</taxon>
        <taxon>Trebouxiophyceae</taxon>
        <taxon>Chlorellales</taxon>
        <taxon>Chlorellaceae</taxon>
        <taxon>Apatococcus</taxon>
    </lineage>
</organism>
<dbReference type="Pfam" id="PF13417">
    <property type="entry name" value="GST_N_3"/>
    <property type="match status" value="2"/>
</dbReference>
<gene>
    <name evidence="3" type="ORF">WJX84_009796</name>
</gene>
<sequence>MVFSSIGGRQAIFGRCLLRSGHRSRLACSFVIKAQDVSGPNFTRRRALQGLAVVSALSATQMSTAQQSGASSQEATRRRYTLRKPPGKSRYEIAEGEQLNVASAGAQAFLRAGSGAFVSDKLSLFRNRPQKPIQLYEFEGCPFCRKVREACSILDIDVEFFPCPKDGPTWRAKARQMNGKEQFPFMIDPNAGRQMLESDAIISYLWSTYGDGEVPIQFGLGPLSTLSAAAGLLPRAGRGTNYRKSKLPKEPLEVWGYEASPFCKLTREVLVELEIPHIYHTVARNSPRRQAMEDKWGTFQVPYLEDPNTNLALFETPDINKYLEDTYGA</sequence>
<dbReference type="AlphaFoldDB" id="A0AAW1T419"/>
<keyword evidence="4" id="KW-1185">Reference proteome</keyword>
<feature type="domain" description="GST N-terminal" evidence="2">
    <location>
        <begin position="250"/>
        <end position="329"/>
    </location>
</feature>
<dbReference type="PANTHER" id="PTHR45288">
    <property type="entry name" value="THIOREDOXIN FAMILY PROTEIN"/>
    <property type="match status" value="1"/>
</dbReference>
<comment type="caution">
    <text evidence="3">The sequence shown here is derived from an EMBL/GenBank/DDBJ whole genome shotgun (WGS) entry which is preliminary data.</text>
</comment>
<evidence type="ECO:0000313" key="3">
    <source>
        <dbReference type="EMBL" id="KAK9863402.1"/>
    </source>
</evidence>
<name>A0AAW1T419_9CHLO</name>
<protein>
    <recommendedName>
        <fullName evidence="2">GST N-terminal domain-containing protein</fullName>
    </recommendedName>
</protein>
<feature type="domain" description="GST N-terminal" evidence="2">
    <location>
        <begin position="131"/>
        <end position="213"/>
    </location>
</feature>
<evidence type="ECO:0000259" key="2">
    <source>
        <dbReference type="PROSITE" id="PS50404"/>
    </source>
</evidence>
<dbReference type="SFLD" id="SFLDG01202">
    <property type="entry name" value="SUF2.2"/>
    <property type="match status" value="1"/>
</dbReference>
<dbReference type="GO" id="GO:0009507">
    <property type="term" value="C:chloroplast"/>
    <property type="evidence" value="ECO:0007669"/>
    <property type="project" value="TreeGrafter"/>
</dbReference>
<evidence type="ECO:0000256" key="1">
    <source>
        <dbReference type="SAM" id="MobiDB-lite"/>
    </source>
</evidence>
<dbReference type="SUPFAM" id="SSF52833">
    <property type="entry name" value="Thioredoxin-like"/>
    <property type="match status" value="2"/>
</dbReference>